<comment type="caution">
    <text evidence="10">The sequence shown here is derived from an EMBL/GenBank/DDBJ whole genome shotgun (WGS) entry which is preliminary data.</text>
</comment>
<dbReference type="CDD" id="cd14014">
    <property type="entry name" value="STKc_PknB_like"/>
    <property type="match status" value="1"/>
</dbReference>
<dbReference type="Gene3D" id="1.10.510.10">
    <property type="entry name" value="Transferase(Phosphotransferase) domain 1"/>
    <property type="match status" value="1"/>
</dbReference>
<feature type="domain" description="Protein kinase" evidence="9">
    <location>
        <begin position="11"/>
        <end position="278"/>
    </location>
</feature>
<evidence type="ECO:0000256" key="8">
    <source>
        <dbReference type="SAM" id="MobiDB-lite"/>
    </source>
</evidence>
<keyword evidence="4 7" id="KW-0547">Nucleotide-binding</keyword>
<evidence type="ECO:0000256" key="5">
    <source>
        <dbReference type="ARBA" id="ARBA00022777"/>
    </source>
</evidence>
<dbReference type="RefSeq" id="WP_286055622.1">
    <property type="nucleotide sequence ID" value="NZ_JASVWF010000006.1"/>
</dbReference>
<evidence type="ECO:0000313" key="11">
    <source>
        <dbReference type="Proteomes" id="UP001231924"/>
    </source>
</evidence>
<keyword evidence="2" id="KW-0723">Serine/threonine-protein kinase</keyword>
<proteinExistence type="predicted"/>
<evidence type="ECO:0000256" key="3">
    <source>
        <dbReference type="ARBA" id="ARBA00022679"/>
    </source>
</evidence>
<sequence length="670" mass="69434">MSGQGGRFGDYELLDLLGRGGMGEVWRARDTRRDRSVALKLLAADLTSRPDFQERFRREAQLTAVLNSPHVVPIHDWGEIDGRLFLDMRLVDGGSLADVVAAHPDGVEPDWALRVLAQVAEALDAAHDRSMVHRDVKPANVLVAGRATQPFSYLTDFGIARLVDETSGARLTESGQVLGTLAYMAPELFTEGTATRASDVYALGCLLYEVLSGRRAVAAGSVPAAMHAHVFGPVPELGARRPDLARLDPVLARALAKDPDRRPASAGELARAAAAAWEGEPVPAGSGAGPSTLVSGDPAVSVREAPREPAARSPRRWRLVLALLTIVVVGLAGGLAVVQEVPPTSRSAPAAPGTVPVGTARVLPVTLRSGNGVLPTPDGREAYLSEADSDDVRRIDLATGAVTKVYYVIGIGQGRMQLSPDGRVLAVQLNGSASDASGSGVALVDTISGVVSVVRLPTKPGDLVFTPAGSLFVSSTGTSDALGDTVVEIDVPARRVLRTVSVSLEPRGLAVSADGRTVAVACTGGPRDVGGSVDLVPVAGGPVSSIRSARAPRYIAPLPDGRFAVSVSYPNGGAVDLVDPLTRSVTRRAEASVTAPVRLTTTGAGRRLVVAQADSSATPPVGELAVLDVASGDNVFRVPLAGLVLAEPTPDGRRAVLVTKTSMAVVDLPT</sequence>
<dbReference type="InterPro" id="IPR000719">
    <property type="entry name" value="Prot_kinase_dom"/>
</dbReference>
<dbReference type="PANTHER" id="PTHR43289">
    <property type="entry name" value="MITOGEN-ACTIVATED PROTEIN KINASE KINASE KINASE 20-RELATED"/>
    <property type="match status" value="1"/>
</dbReference>
<keyword evidence="11" id="KW-1185">Reference proteome</keyword>
<evidence type="ECO:0000256" key="6">
    <source>
        <dbReference type="ARBA" id="ARBA00022840"/>
    </source>
</evidence>
<dbReference type="GO" id="GO:0016301">
    <property type="term" value="F:kinase activity"/>
    <property type="evidence" value="ECO:0007669"/>
    <property type="project" value="UniProtKB-KW"/>
</dbReference>
<evidence type="ECO:0000256" key="1">
    <source>
        <dbReference type="ARBA" id="ARBA00012513"/>
    </source>
</evidence>
<dbReference type="EMBL" id="JASVWF010000006">
    <property type="protein sequence ID" value="MDL5159053.1"/>
    <property type="molecule type" value="Genomic_DNA"/>
</dbReference>
<protein>
    <recommendedName>
        <fullName evidence="1">non-specific serine/threonine protein kinase</fullName>
        <ecNumber evidence="1">2.7.11.1</ecNumber>
    </recommendedName>
</protein>
<dbReference type="InterPro" id="IPR011009">
    <property type="entry name" value="Kinase-like_dom_sf"/>
</dbReference>
<dbReference type="SUPFAM" id="SSF50969">
    <property type="entry name" value="YVTN repeat-like/Quinoprotein amine dehydrogenase"/>
    <property type="match status" value="1"/>
</dbReference>
<dbReference type="Proteomes" id="UP001231924">
    <property type="component" value="Unassembled WGS sequence"/>
</dbReference>
<evidence type="ECO:0000259" key="9">
    <source>
        <dbReference type="PROSITE" id="PS50011"/>
    </source>
</evidence>
<organism evidence="10 11">
    <name type="scientific">Actinomycetospora termitidis</name>
    <dbReference type="NCBI Taxonomy" id="3053470"/>
    <lineage>
        <taxon>Bacteria</taxon>
        <taxon>Bacillati</taxon>
        <taxon>Actinomycetota</taxon>
        <taxon>Actinomycetes</taxon>
        <taxon>Pseudonocardiales</taxon>
        <taxon>Pseudonocardiaceae</taxon>
        <taxon>Actinomycetospora</taxon>
    </lineage>
</organism>
<dbReference type="Gene3D" id="2.130.10.10">
    <property type="entry name" value="YVTN repeat-like/Quinoprotein amine dehydrogenase"/>
    <property type="match status" value="2"/>
</dbReference>
<dbReference type="EC" id="2.7.11.1" evidence="1"/>
<dbReference type="SUPFAM" id="SSF56112">
    <property type="entry name" value="Protein kinase-like (PK-like)"/>
    <property type="match status" value="1"/>
</dbReference>
<evidence type="ECO:0000313" key="10">
    <source>
        <dbReference type="EMBL" id="MDL5159053.1"/>
    </source>
</evidence>
<dbReference type="PANTHER" id="PTHR43289:SF6">
    <property type="entry name" value="SERINE_THREONINE-PROTEIN KINASE NEKL-3"/>
    <property type="match status" value="1"/>
</dbReference>
<name>A0ABT7MEG3_9PSEU</name>
<evidence type="ECO:0000256" key="7">
    <source>
        <dbReference type="PROSITE-ProRule" id="PRU10141"/>
    </source>
</evidence>
<dbReference type="PROSITE" id="PS00108">
    <property type="entry name" value="PROTEIN_KINASE_ST"/>
    <property type="match status" value="1"/>
</dbReference>
<evidence type="ECO:0000256" key="4">
    <source>
        <dbReference type="ARBA" id="ARBA00022741"/>
    </source>
</evidence>
<keyword evidence="6 7" id="KW-0067">ATP-binding</keyword>
<accession>A0ABT7MEG3</accession>
<gene>
    <name evidence="10" type="ORF">QRT03_24005</name>
</gene>
<dbReference type="PROSITE" id="PS50011">
    <property type="entry name" value="PROTEIN_KINASE_DOM"/>
    <property type="match status" value="1"/>
</dbReference>
<evidence type="ECO:0000256" key="2">
    <source>
        <dbReference type="ARBA" id="ARBA00022527"/>
    </source>
</evidence>
<dbReference type="Gene3D" id="3.30.200.20">
    <property type="entry name" value="Phosphorylase Kinase, domain 1"/>
    <property type="match status" value="1"/>
</dbReference>
<reference evidence="10 11" key="1">
    <citation type="submission" date="2023-06" db="EMBL/GenBank/DDBJ databases">
        <title>Actinomycetospora Odt1-22.</title>
        <authorList>
            <person name="Supong K."/>
        </authorList>
    </citation>
    <scope>NUCLEOTIDE SEQUENCE [LARGE SCALE GENOMIC DNA]</scope>
    <source>
        <strain evidence="10 11">Odt1-22</strain>
    </source>
</reference>
<dbReference type="PROSITE" id="PS00107">
    <property type="entry name" value="PROTEIN_KINASE_ATP"/>
    <property type="match status" value="1"/>
</dbReference>
<keyword evidence="3" id="KW-0808">Transferase</keyword>
<dbReference type="InterPro" id="IPR017441">
    <property type="entry name" value="Protein_kinase_ATP_BS"/>
</dbReference>
<feature type="region of interest" description="Disordered" evidence="8">
    <location>
        <begin position="280"/>
        <end position="308"/>
    </location>
</feature>
<feature type="binding site" evidence="7">
    <location>
        <position position="40"/>
    </location>
    <ligand>
        <name>ATP</name>
        <dbReference type="ChEBI" id="CHEBI:30616"/>
    </ligand>
</feature>
<keyword evidence="5 10" id="KW-0418">Kinase</keyword>
<dbReference type="InterPro" id="IPR015943">
    <property type="entry name" value="WD40/YVTN_repeat-like_dom_sf"/>
</dbReference>
<dbReference type="SMART" id="SM00220">
    <property type="entry name" value="S_TKc"/>
    <property type="match status" value="1"/>
</dbReference>
<dbReference type="Pfam" id="PF00069">
    <property type="entry name" value="Pkinase"/>
    <property type="match status" value="1"/>
</dbReference>
<dbReference type="InterPro" id="IPR008271">
    <property type="entry name" value="Ser/Thr_kinase_AS"/>
</dbReference>
<dbReference type="InterPro" id="IPR011044">
    <property type="entry name" value="Quino_amine_DH_bsu"/>
</dbReference>